<dbReference type="InterPro" id="IPR054416">
    <property type="entry name" value="GST_UstS-like_C"/>
</dbReference>
<proteinExistence type="predicted"/>
<evidence type="ECO:0000313" key="3">
    <source>
        <dbReference type="Proteomes" id="UP000076154"/>
    </source>
</evidence>
<name>A0A369K482_HYPMA</name>
<feature type="domain" description="GST N-terminal" evidence="1">
    <location>
        <begin position="14"/>
        <end position="109"/>
    </location>
</feature>
<dbReference type="SUPFAM" id="SSF52833">
    <property type="entry name" value="Thioredoxin-like"/>
    <property type="match status" value="1"/>
</dbReference>
<accession>A0A369K482</accession>
<comment type="caution">
    <text evidence="2">The sequence shown here is derived from an EMBL/GenBank/DDBJ whole genome shotgun (WGS) entry which is preliminary data.</text>
</comment>
<dbReference type="InterPro" id="IPR036249">
    <property type="entry name" value="Thioredoxin-like_sf"/>
</dbReference>
<dbReference type="AlphaFoldDB" id="A0A369K482"/>
<dbReference type="Proteomes" id="UP000076154">
    <property type="component" value="Unassembled WGS sequence"/>
</dbReference>
<organism evidence="2 3">
    <name type="scientific">Hypsizygus marmoreus</name>
    <name type="common">White beech mushroom</name>
    <name type="synonym">Agaricus marmoreus</name>
    <dbReference type="NCBI Taxonomy" id="39966"/>
    <lineage>
        <taxon>Eukaryota</taxon>
        <taxon>Fungi</taxon>
        <taxon>Dikarya</taxon>
        <taxon>Basidiomycota</taxon>
        <taxon>Agaricomycotina</taxon>
        <taxon>Agaricomycetes</taxon>
        <taxon>Agaricomycetidae</taxon>
        <taxon>Agaricales</taxon>
        <taxon>Tricholomatineae</taxon>
        <taxon>Lyophyllaceae</taxon>
        <taxon>Hypsizygus</taxon>
    </lineage>
</organism>
<sequence>MVSTMPQTKIVFFDLPTNLGVPTSPYTWRVRLVLNYKGLEHETRWIPTIDIETTCISLGIAPTGTKPSGAPHYTLPAIIDSTLSDSEPVILSDSTPIIQYLERQYPSPSPLFPSSVETIRQSFDHLLSMKIMAFGASLWLMELYNSKLPQDRDDFRGRMEVKLGMTLEDARIHGTEREHAWKELEQKFDQLLDLCEKGGTGTEFLMGQAMTYPDIAVGACLIFLKNTSPEEAWGKVVTWSGGRWLRLLKALEPWMSVTDC</sequence>
<dbReference type="InterPro" id="IPR036282">
    <property type="entry name" value="Glutathione-S-Trfase_C_sf"/>
</dbReference>
<evidence type="ECO:0000313" key="2">
    <source>
        <dbReference type="EMBL" id="RDB26663.1"/>
    </source>
</evidence>
<evidence type="ECO:0000259" key="1">
    <source>
        <dbReference type="PROSITE" id="PS50404"/>
    </source>
</evidence>
<dbReference type="Pfam" id="PF13417">
    <property type="entry name" value="GST_N_3"/>
    <property type="match status" value="1"/>
</dbReference>
<dbReference type="Gene3D" id="1.20.1050.10">
    <property type="match status" value="1"/>
</dbReference>
<dbReference type="InParanoid" id="A0A369K482"/>
<reference evidence="2" key="1">
    <citation type="submission" date="2018-04" db="EMBL/GenBank/DDBJ databases">
        <title>Whole genome sequencing of Hypsizygus marmoreus.</title>
        <authorList>
            <person name="Choi I.-G."/>
            <person name="Min B."/>
            <person name="Kim J.-G."/>
            <person name="Kim S."/>
            <person name="Oh Y.-L."/>
            <person name="Kong W.-S."/>
            <person name="Park H."/>
            <person name="Jeong J."/>
            <person name="Song E.-S."/>
        </authorList>
    </citation>
    <scope>NUCLEOTIDE SEQUENCE [LARGE SCALE GENOMIC DNA]</scope>
    <source>
        <strain evidence="2">51987-8</strain>
    </source>
</reference>
<gene>
    <name evidence="2" type="primary">ustS_8</name>
    <name evidence="2" type="ORF">Hypma_005532</name>
</gene>
<dbReference type="GO" id="GO:0016740">
    <property type="term" value="F:transferase activity"/>
    <property type="evidence" value="ECO:0007669"/>
    <property type="project" value="UniProtKB-KW"/>
</dbReference>
<dbReference type="Pfam" id="PF22041">
    <property type="entry name" value="GST_C_7"/>
    <property type="match status" value="1"/>
</dbReference>
<dbReference type="OrthoDB" id="4951845at2759"/>
<dbReference type="SUPFAM" id="SSF47616">
    <property type="entry name" value="GST C-terminal domain-like"/>
    <property type="match status" value="1"/>
</dbReference>
<dbReference type="InterPro" id="IPR004045">
    <property type="entry name" value="Glutathione_S-Trfase_N"/>
</dbReference>
<dbReference type="PROSITE" id="PS50404">
    <property type="entry name" value="GST_NTER"/>
    <property type="match status" value="1"/>
</dbReference>
<dbReference type="Gene3D" id="3.40.30.10">
    <property type="entry name" value="Glutaredoxin"/>
    <property type="match status" value="1"/>
</dbReference>
<dbReference type="STRING" id="39966.A0A369K482"/>
<keyword evidence="3" id="KW-1185">Reference proteome</keyword>
<dbReference type="EMBL" id="LUEZ02000025">
    <property type="protein sequence ID" value="RDB26663.1"/>
    <property type="molecule type" value="Genomic_DNA"/>
</dbReference>
<protein>
    <submittedName>
        <fullName evidence="2">Glutathione S-transferase-like protein ustS</fullName>
    </submittedName>
</protein>